<protein>
    <submittedName>
        <fullName evidence="4">Glycosyl hydrolases family 16</fullName>
    </submittedName>
</protein>
<dbReference type="InterPro" id="IPR000757">
    <property type="entry name" value="Beta-glucanase-like"/>
</dbReference>
<evidence type="ECO:0000313" key="4">
    <source>
        <dbReference type="EMBL" id="SDM89520.1"/>
    </source>
</evidence>
<evidence type="ECO:0000256" key="2">
    <source>
        <dbReference type="SAM" id="MobiDB-lite"/>
    </source>
</evidence>
<dbReference type="Pfam" id="PF00722">
    <property type="entry name" value="Glyco_hydro_16"/>
    <property type="match status" value="1"/>
</dbReference>
<evidence type="ECO:0000256" key="1">
    <source>
        <dbReference type="ARBA" id="ARBA00006865"/>
    </source>
</evidence>
<dbReference type="InterPro" id="IPR050546">
    <property type="entry name" value="Glycosyl_Hydrlase_16"/>
</dbReference>
<dbReference type="SUPFAM" id="SSF49899">
    <property type="entry name" value="Concanavalin A-like lectins/glucanases"/>
    <property type="match status" value="1"/>
</dbReference>
<dbReference type="GO" id="GO:0004553">
    <property type="term" value="F:hydrolase activity, hydrolyzing O-glycosyl compounds"/>
    <property type="evidence" value="ECO:0007669"/>
    <property type="project" value="InterPro"/>
</dbReference>
<proteinExistence type="inferred from homology"/>
<sequence length="532" mass="57962">MKNFKHINMLFLLAIVMFSCEETEYEFGDIVAPSNLVVNTEVVGQDDENPYGDGSGVVNFTASASDALAYKYVYNGKEEQAPTGELTTSFSTTGVNTYDVTVIAYGKGGVSSAKTVLVEVLAFYTAPAELLEMLYGDGTKTWRVKAESPAHFGVGPTDSSSPDWWAAAPFDKANKGGYDDRITFNSDGTVMYATNGTMYGQSAVLDADYGISWEANADNEYENYPVDDFSDTWTLTAPDGQETLTFNGNGYHGFYVGGDHSYAILERTETEMSLRTTGADGLGWFAILTSEDEPVTEEGETLQSIFTNEVWADEFDVDGAPNPANWGYDLGAGGWGNNELQTYTNNAENVIVEGGILKIIAKDNESGGYTSARLKSINLQEFTYGRVEVRAKLPAAQGTWPAIWMLGANFETVGWPACGEIDIMEQTGWDKGKTSGALHFPDNSGGNAPHDDTENETATTEFHNYTVEWTADVIKLAVDDMVFFSFDNTAGTPFNDDFFFILNVAMGGSLGGTIDPGFTEDTLEVDYIRVYQ</sequence>
<feature type="region of interest" description="Disordered" evidence="2">
    <location>
        <begin position="434"/>
        <end position="456"/>
    </location>
</feature>
<evidence type="ECO:0000259" key="3">
    <source>
        <dbReference type="PROSITE" id="PS51762"/>
    </source>
</evidence>
<keyword evidence="5" id="KW-1185">Reference proteome</keyword>
<dbReference type="OrthoDB" id="9809583at2"/>
<dbReference type="PROSITE" id="PS51257">
    <property type="entry name" value="PROKAR_LIPOPROTEIN"/>
    <property type="match status" value="1"/>
</dbReference>
<dbReference type="Proteomes" id="UP000199440">
    <property type="component" value="Unassembled WGS sequence"/>
</dbReference>
<dbReference type="InterPro" id="IPR013320">
    <property type="entry name" value="ConA-like_dom_sf"/>
</dbReference>
<reference evidence="4 5" key="1">
    <citation type="submission" date="2016-10" db="EMBL/GenBank/DDBJ databases">
        <authorList>
            <person name="de Groot N.N."/>
        </authorList>
    </citation>
    <scope>NUCLEOTIDE SEQUENCE [LARGE SCALE GENOMIC DNA]</scope>
    <source>
        <strain evidence="4 5">DSM 19886</strain>
    </source>
</reference>
<gene>
    <name evidence="4" type="ORF">SAMN04488514_116112</name>
</gene>
<dbReference type="PROSITE" id="PS51762">
    <property type="entry name" value="GH16_2"/>
    <property type="match status" value="1"/>
</dbReference>
<dbReference type="CDD" id="cd08023">
    <property type="entry name" value="GH16_laminarinase_like"/>
    <property type="match status" value="1"/>
</dbReference>
<dbReference type="Gene3D" id="2.60.120.200">
    <property type="match status" value="1"/>
</dbReference>
<name>A0A1G9WYH0_9FLAO</name>
<dbReference type="GO" id="GO:0005975">
    <property type="term" value="P:carbohydrate metabolic process"/>
    <property type="evidence" value="ECO:0007669"/>
    <property type="project" value="InterPro"/>
</dbReference>
<keyword evidence="4" id="KW-0378">Hydrolase</keyword>
<evidence type="ECO:0000313" key="5">
    <source>
        <dbReference type="Proteomes" id="UP000199440"/>
    </source>
</evidence>
<dbReference type="PANTHER" id="PTHR10963">
    <property type="entry name" value="GLYCOSYL HYDROLASE-RELATED"/>
    <property type="match status" value="1"/>
</dbReference>
<dbReference type="AlphaFoldDB" id="A0A1G9WYH0"/>
<feature type="domain" description="GH16" evidence="3">
    <location>
        <begin position="315"/>
        <end position="532"/>
    </location>
</feature>
<organism evidence="4 5">
    <name type="scientific">Kriegella aquimaris</name>
    <dbReference type="NCBI Taxonomy" id="192904"/>
    <lineage>
        <taxon>Bacteria</taxon>
        <taxon>Pseudomonadati</taxon>
        <taxon>Bacteroidota</taxon>
        <taxon>Flavobacteriia</taxon>
        <taxon>Flavobacteriales</taxon>
        <taxon>Flavobacteriaceae</taxon>
        <taxon>Kriegella</taxon>
    </lineage>
</organism>
<dbReference type="PANTHER" id="PTHR10963:SF55">
    <property type="entry name" value="GLYCOSIDE HYDROLASE FAMILY 16 PROTEIN"/>
    <property type="match status" value="1"/>
</dbReference>
<accession>A0A1G9WYH0</accession>
<comment type="similarity">
    <text evidence="1">Belongs to the glycosyl hydrolase 16 family.</text>
</comment>
<dbReference type="STRING" id="192904.SAMN04488514_116112"/>
<dbReference type="RefSeq" id="WP_089894875.1">
    <property type="nucleotide sequence ID" value="NZ_FNGV01000016.1"/>
</dbReference>
<dbReference type="EMBL" id="FNGV01000016">
    <property type="protein sequence ID" value="SDM89520.1"/>
    <property type="molecule type" value="Genomic_DNA"/>
</dbReference>